<comment type="caution">
    <text evidence="7">The sequence shown here is derived from an EMBL/GenBank/DDBJ whole genome shotgun (WGS) entry which is preliminary data.</text>
</comment>
<feature type="region of interest" description="Disordered" evidence="5">
    <location>
        <begin position="605"/>
        <end position="642"/>
    </location>
</feature>
<feature type="region of interest" description="Disordered" evidence="5">
    <location>
        <begin position="496"/>
        <end position="518"/>
    </location>
</feature>
<dbReference type="PANTHER" id="PTHR15549">
    <property type="entry name" value="PAIRED IMMUNOGLOBULIN-LIKE TYPE 2 RECEPTOR"/>
    <property type="match status" value="1"/>
</dbReference>
<dbReference type="AlphaFoldDB" id="A0AAV9I1F8"/>
<comment type="subcellular location">
    <subcellularLocation>
        <location evidence="1">Membrane</location>
        <topology evidence="1">Single-pass membrane protein</topology>
    </subcellularLocation>
</comment>
<reference evidence="7" key="1">
    <citation type="journal article" date="2023" name="Mol. Phylogenet. Evol.">
        <title>Genome-scale phylogeny and comparative genomics of the fungal order Sordariales.</title>
        <authorList>
            <person name="Hensen N."/>
            <person name="Bonometti L."/>
            <person name="Westerberg I."/>
            <person name="Brannstrom I.O."/>
            <person name="Guillou S."/>
            <person name="Cros-Aarteil S."/>
            <person name="Calhoun S."/>
            <person name="Haridas S."/>
            <person name="Kuo A."/>
            <person name="Mondo S."/>
            <person name="Pangilinan J."/>
            <person name="Riley R."/>
            <person name="LaButti K."/>
            <person name="Andreopoulos B."/>
            <person name="Lipzen A."/>
            <person name="Chen C."/>
            <person name="Yan M."/>
            <person name="Daum C."/>
            <person name="Ng V."/>
            <person name="Clum A."/>
            <person name="Steindorff A."/>
            <person name="Ohm R.A."/>
            <person name="Martin F."/>
            <person name="Silar P."/>
            <person name="Natvig D.O."/>
            <person name="Lalanne C."/>
            <person name="Gautier V."/>
            <person name="Ament-Velasquez S.L."/>
            <person name="Kruys A."/>
            <person name="Hutchinson M.I."/>
            <person name="Powell A.J."/>
            <person name="Barry K."/>
            <person name="Miller A.N."/>
            <person name="Grigoriev I.V."/>
            <person name="Debuchy R."/>
            <person name="Gladieux P."/>
            <person name="Hiltunen Thoren M."/>
            <person name="Johannesson H."/>
        </authorList>
    </citation>
    <scope>NUCLEOTIDE SEQUENCE</scope>
    <source>
        <strain evidence="7">PSN324</strain>
    </source>
</reference>
<evidence type="ECO:0000313" key="8">
    <source>
        <dbReference type="Proteomes" id="UP001321749"/>
    </source>
</evidence>
<dbReference type="GO" id="GO:0071944">
    <property type="term" value="C:cell periphery"/>
    <property type="evidence" value="ECO:0007669"/>
    <property type="project" value="UniProtKB-ARBA"/>
</dbReference>
<feature type="region of interest" description="Disordered" evidence="5">
    <location>
        <begin position="556"/>
        <end position="583"/>
    </location>
</feature>
<evidence type="ECO:0000256" key="4">
    <source>
        <dbReference type="ARBA" id="ARBA00023136"/>
    </source>
</evidence>
<keyword evidence="4 6" id="KW-0472">Membrane</keyword>
<name>A0AAV9I1F8_9PEZI</name>
<evidence type="ECO:0000256" key="3">
    <source>
        <dbReference type="ARBA" id="ARBA00022989"/>
    </source>
</evidence>
<sequence>MSLPQPETALNNACSVIFGNTLFTYSADAFQSLELEQGSKWKTLPQGEKISGGVCVLSTTGNPETSAFFVVGGKGGPSEYHGVQKYTFSTGRWESITLDTWDIKDRVGHSAVYLESSDSILVYAGSQGDSQGPSSQTFTVGASAPHSVISYKSWAPPVTKPILLRWSPSQAVMVGGSASNAQVYLFGRENEWVDSGATLASPLSKDTSAVQAVLMTGDDGSKHLITFDATQSPNLVQRTVLFTGPGLPASNAAPIRKRASSRVQRSMDRRQTQPLNLQTWPAYNSTLAPKTTRSNYAIAQGADGMVVLAGGNDQEVLSVFNAKENTWLNATSMLAPLKLLSVDTPTSSASETSTVFSKTTTLSASSTSPPTTTATDIIAAATETPSESPAAVAGNSHSGPGINTILGAVLGSVFGLALVLGILYWCMRRRRRQQAHSEAGHLRRASGVSPTEKNGLGYSKDRLPYVSNPTGGFRGHQPQDSKSSFSSMAILMGRPNENKPRLQALGRKSSSDSRRDSGDSIFKAFKSTISKPIVSDVTQQLPAPIQPMRDEKGVGFAAGTAEPRPRNLTAGANQPDSETRRSSGWNRYWSGGSALNFLGFGSGNGNSNGNNANSKRTTLQTDRSSNYSDQPNRMTQDSVTVPRLRIDEPRLSISRVNSNSPTVALHSGSLKFNEGMSAQIETANRPVSAVSAVSDGSFYSSGIPESVHEAWDPTAPNKPWGSDRSLVSTTNVYSTALTPPAPQVSKFTAAHDYPAPLRKQPSPIRDDMSWLNLGPS</sequence>
<gene>
    <name evidence="7" type="ORF">QBC42DRAFT_61615</name>
</gene>
<dbReference type="GO" id="GO:0016020">
    <property type="term" value="C:membrane"/>
    <property type="evidence" value="ECO:0007669"/>
    <property type="project" value="UniProtKB-SubCell"/>
</dbReference>
<dbReference type="EMBL" id="MU864930">
    <property type="protein sequence ID" value="KAK4466598.1"/>
    <property type="molecule type" value="Genomic_DNA"/>
</dbReference>
<dbReference type="InterPro" id="IPR015915">
    <property type="entry name" value="Kelch-typ_b-propeller"/>
</dbReference>
<keyword evidence="3 6" id="KW-1133">Transmembrane helix</keyword>
<evidence type="ECO:0000256" key="5">
    <source>
        <dbReference type="SAM" id="MobiDB-lite"/>
    </source>
</evidence>
<organism evidence="7 8">
    <name type="scientific">Cladorrhinum samala</name>
    <dbReference type="NCBI Taxonomy" id="585594"/>
    <lineage>
        <taxon>Eukaryota</taxon>
        <taxon>Fungi</taxon>
        <taxon>Dikarya</taxon>
        <taxon>Ascomycota</taxon>
        <taxon>Pezizomycotina</taxon>
        <taxon>Sordariomycetes</taxon>
        <taxon>Sordariomycetidae</taxon>
        <taxon>Sordariales</taxon>
        <taxon>Podosporaceae</taxon>
        <taxon>Cladorrhinum</taxon>
    </lineage>
</organism>
<feature type="compositionally biased region" description="Polar residues" evidence="5">
    <location>
        <begin position="614"/>
        <end position="639"/>
    </location>
</feature>
<evidence type="ECO:0000256" key="6">
    <source>
        <dbReference type="SAM" id="Phobius"/>
    </source>
</evidence>
<evidence type="ECO:0000256" key="1">
    <source>
        <dbReference type="ARBA" id="ARBA00004167"/>
    </source>
</evidence>
<dbReference type="SUPFAM" id="SSF50965">
    <property type="entry name" value="Galactose oxidase, central domain"/>
    <property type="match status" value="1"/>
</dbReference>
<dbReference type="InterPro" id="IPR051694">
    <property type="entry name" value="Immunoregulatory_rcpt-like"/>
</dbReference>
<evidence type="ECO:0000313" key="7">
    <source>
        <dbReference type="EMBL" id="KAK4466598.1"/>
    </source>
</evidence>
<dbReference type="Proteomes" id="UP001321749">
    <property type="component" value="Unassembled WGS sequence"/>
</dbReference>
<feature type="region of interest" description="Disordered" evidence="5">
    <location>
        <begin position="752"/>
        <end position="776"/>
    </location>
</feature>
<reference evidence="7" key="2">
    <citation type="submission" date="2023-06" db="EMBL/GenBank/DDBJ databases">
        <authorList>
            <consortium name="Lawrence Berkeley National Laboratory"/>
            <person name="Mondo S.J."/>
            <person name="Hensen N."/>
            <person name="Bonometti L."/>
            <person name="Westerberg I."/>
            <person name="Brannstrom I.O."/>
            <person name="Guillou S."/>
            <person name="Cros-Aarteil S."/>
            <person name="Calhoun S."/>
            <person name="Haridas S."/>
            <person name="Kuo A."/>
            <person name="Pangilinan J."/>
            <person name="Riley R."/>
            <person name="Labutti K."/>
            <person name="Andreopoulos B."/>
            <person name="Lipzen A."/>
            <person name="Chen C."/>
            <person name="Yanf M."/>
            <person name="Daum C."/>
            <person name="Ng V."/>
            <person name="Clum A."/>
            <person name="Steindorff A."/>
            <person name="Ohm R."/>
            <person name="Martin F."/>
            <person name="Silar P."/>
            <person name="Natvig D."/>
            <person name="Lalanne C."/>
            <person name="Gautier V."/>
            <person name="Ament-Velasquez S.L."/>
            <person name="Kruys A."/>
            <person name="Hutchinson M.I."/>
            <person name="Powell A.J."/>
            <person name="Barry K."/>
            <person name="Miller A.N."/>
            <person name="Grigoriev I.V."/>
            <person name="Debuchy R."/>
            <person name="Gladieux P."/>
            <person name="Thoren M.H."/>
            <person name="Johannesson H."/>
        </authorList>
    </citation>
    <scope>NUCLEOTIDE SEQUENCE</scope>
    <source>
        <strain evidence="7">PSN324</strain>
    </source>
</reference>
<dbReference type="InterPro" id="IPR011043">
    <property type="entry name" value="Gal_Oxase/kelch_b-propeller"/>
</dbReference>
<feature type="compositionally biased region" description="Polar residues" evidence="5">
    <location>
        <begin position="345"/>
        <end position="356"/>
    </location>
</feature>
<evidence type="ECO:0000256" key="2">
    <source>
        <dbReference type="ARBA" id="ARBA00022692"/>
    </source>
</evidence>
<feature type="compositionally biased region" description="Basic and acidic residues" evidence="5">
    <location>
        <begin position="509"/>
        <end position="518"/>
    </location>
</feature>
<keyword evidence="8" id="KW-1185">Reference proteome</keyword>
<feature type="compositionally biased region" description="Low complexity" evidence="5">
    <location>
        <begin position="357"/>
        <end position="372"/>
    </location>
</feature>
<feature type="transmembrane region" description="Helical" evidence="6">
    <location>
        <begin position="405"/>
        <end position="426"/>
    </location>
</feature>
<protein>
    <recommendedName>
        <fullName evidence="9">Pre-mRNA splicing factor CLF1</fullName>
    </recommendedName>
</protein>
<accession>A0AAV9I1F8</accession>
<feature type="region of interest" description="Disordered" evidence="5">
    <location>
        <begin position="436"/>
        <end position="483"/>
    </location>
</feature>
<keyword evidence="2 6" id="KW-0812">Transmembrane</keyword>
<evidence type="ECO:0008006" key="9">
    <source>
        <dbReference type="Google" id="ProtNLM"/>
    </source>
</evidence>
<proteinExistence type="predicted"/>
<dbReference type="Gene3D" id="2.120.10.80">
    <property type="entry name" value="Kelch-type beta propeller"/>
    <property type="match status" value="1"/>
</dbReference>
<feature type="region of interest" description="Disordered" evidence="5">
    <location>
        <begin position="345"/>
        <end position="372"/>
    </location>
</feature>